<sequence>MVQDQDRQTIPLVEERLTVTKQKRVTDRVRVSTMTETVDSLVPIDFADVEVDVVRVPVERIIDTVPAIVTEGDLTIIPVVEERIVVTRQLVLREEIHIRRTERQETADIPVSIRRQRATIEHLGPQDENQAISEEETHDDL</sequence>
<comment type="caution">
    <text evidence="3">The sequence shown here is derived from an EMBL/GenBank/DDBJ whole genome shotgun (WGS) entry which is preliminary data.</text>
</comment>
<evidence type="ECO:0000313" key="4">
    <source>
        <dbReference type="Proteomes" id="UP000306223"/>
    </source>
</evidence>
<accession>A0A4U0QES2</accession>
<dbReference type="Proteomes" id="UP000306223">
    <property type="component" value="Unassembled WGS sequence"/>
</dbReference>
<reference evidence="3 4" key="1">
    <citation type="submission" date="2019-04" db="EMBL/GenBank/DDBJ databases">
        <authorList>
            <person name="Li J."/>
        </authorList>
    </citation>
    <scope>NUCLEOTIDE SEQUENCE [LARGE SCALE GENOMIC DNA]</scope>
    <source>
        <strain evidence="3 4">CCTCC AB2016182</strain>
    </source>
</reference>
<dbReference type="OrthoDB" id="7775959at2"/>
<name>A0A4U0QES2_9RHOB</name>
<dbReference type="InterPro" id="IPR019060">
    <property type="entry name" value="DUF2382"/>
</dbReference>
<dbReference type="RefSeq" id="WP_136858160.1">
    <property type="nucleotide sequence ID" value="NZ_SUNH01000040.1"/>
</dbReference>
<dbReference type="AlphaFoldDB" id="A0A4U0QES2"/>
<dbReference type="EMBL" id="SUNH01000040">
    <property type="protein sequence ID" value="TJZ79886.1"/>
    <property type="molecule type" value="Genomic_DNA"/>
</dbReference>
<keyword evidence="4" id="KW-1185">Reference proteome</keyword>
<proteinExistence type="predicted"/>
<dbReference type="Pfam" id="PF09557">
    <property type="entry name" value="DUF2382"/>
    <property type="match status" value="1"/>
</dbReference>
<feature type="region of interest" description="Disordered" evidence="1">
    <location>
        <begin position="120"/>
        <end position="141"/>
    </location>
</feature>
<evidence type="ECO:0000259" key="2">
    <source>
        <dbReference type="Pfam" id="PF09557"/>
    </source>
</evidence>
<feature type="domain" description="DUF2382" evidence="2">
    <location>
        <begin position="10"/>
        <end position="120"/>
    </location>
</feature>
<evidence type="ECO:0000256" key="1">
    <source>
        <dbReference type="SAM" id="MobiDB-lite"/>
    </source>
</evidence>
<protein>
    <submittedName>
        <fullName evidence="3">DUF2382 domain-containing protein</fullName>
    </submittedName>
</protein>
<evidence type="ECO:0000313" key="3">
    <source>
        <dbReference type="EMBL" id="TJZ79886.1"/>
    </source>
</evidence>
<organism evidence="3 4">
    <name type="scientific">Paracoccus hibiscisoli</name>
    <dbReference type="NCBI Taxonomy" id="2023261"/>
    <lineage>
        <taxon>Bacteria</taxon>
        <taxon>Pseudomonadati</taxon>
        <taxon>Pseudomonadota</taxon>
        <taxon>Alphaproteobacteria</taxon>
        <taxon>Rhodobacterales</taxon>
        <taxon>Paracoccaceae</taxon>
        <taxon>Paracoccus</taxon>
    </lineage>
</organism>
<gene>
    <name evidence="3" type="ORF">FA740_17705</name>
</gene>